<dbReference type="WBParaSite" id="TMUE_2000007493.1">
    <property type="protein sequence ID" value="TMUE_2000007493.1"/>
    <property type="gene ID" value="WBGene00291227"/>
</dbReference>
<organism evidence="1 2">
    <name type="scientific">Trichuris muris</name>
    <name type="common">Mouse whipworm</name>
    <dbReference type="NCBI Taxonomy" id="70415"/>
    <lineage>
        <taxon>Eukaryota</taxon>
        <taxon>Metazoa</taxon>
        <taxon>Ecdysozoa</taxon>
        <taxon>Nematoda</taxon>
        <taxon>Enoplea</taxon>
        <taxon>Dorylaimia</taxon>
        <taxon>Trichinellida</taxon>
        <taxon>Trichuridae</taxon>
        <taxon>Trichuris</taxon>
    </lineage>
</organism>
<dbReference type="AlphaFoldDB" id="A0A5S6QJW4"/>
<evidence type="ECO:0000313" key="1">
    <source>
        <dbReference type="Proteomes" id="UP000046395"/>
    </source>
</evidence>
<keyword evidence="1" id="KW-1185">Reference proteome</keyword>
<sequence>MCDGGAVERSCTRPTTMAHEGSVERKCADDQRRGRAPLFAQLYFKINSGLRTRTAFRGCRSAVMRLSLF</sequence>
<proteinExistence type="predicted"/>
<dbReference type="Proteomes" id="UP000046395">
    <property type="component" value="Unassembled WGS sequence"/>
</dbReference>
<reference evidence="2" key="1">
    <citation type="submission" date="2019-12" db="UniProtKB">
        <authorList>
            <consortium name="WormBaseParasite"/>
        </authorList>
    </citation>
    <scope>IDENTIFICATION</scope>
</reference>
<name>A0A5S6QJW4_TRIMR</name>
<evidence type="ECO:0000313" key="2">
    <source>
        <dbReference type="WBParaSite" id="TMUE_2000007493.1"/>
    </source>
</evidence>
<accession>A0A5S6QJW4</accession>
<protein>
    <submittedName>
        <fullName evidence="2">Uncharacterized protein</fullName>
    </submittedName>
</protein>